<accession>A0A177TIF6</accession>
<feature type="region of interest" description="Disordered" evidence="10">
    <location>
        <begin position="260"/>
        <end position="287"/>
    </location>
</feature>
<dbReference type="GO" id="GO:0016020">
    <property type="term" value="C:membrane"/>
    <property type="evidence" value="ECO:0007669"/>
    <property type="project" value="UniProtKB-SubCell"/>
</dbReference>
<dbReference type="Gene3D" id="1.50.40.10">
    <property type="entry name" value="Mitochondrial carrier domain"/>
    <property type="match status" value="3"/>
</dbReference>
<sequence length="511" mass="53945">MHHGTASAISGASAGLAASIVTCPLDVVKTRLQAQIGPLPFRPPQSTTGAGEVSSLVREARDAAAQAQARSTGGNAGASAAGRIGQNPGAMRTAQAQYLSIPQIMRKIWIEDGFKGFYRGLGPTIFGYLPTWAIYFSVYDACKDTLASTLHLNYGHSEFVNHIVAAMAAGAASTVCTSPLWVVKTRFMLQTSADTNGKRYRHTGDAFVQIWRTEGWRGFYKGLLPSLFGVSHVAVQFPLYEQFKVWARASRRRTLEHERGIISSSSGGGGSGWRPDSVLSNGSAGGVAPRGVSLEEEAALPSSTILVCSSTAKMIASVATYPHEVLRTKLQMQPKGAGATANAGASSTTTTTGGAGSTRSFHTLRGSTAHMGGLPWHELPPSASVRRRGTARHWTLPTSSSAPLSHSAPHSSPSPPHNQHPSSSSTSASPLKVAATRASQALTGLTGAATGNPSERRYTGVIQACRTIAREEGIRGFYRGMTVNLVRTVPNSALTILTYELMMRQLTGSNV</sequence>
<evidence type="ECO:0000313" key="11">
    <source>
        <dbReference type="EMBL" id="KAE8260856.1"/>
    </source>
</evidence>
<dbReference type="Proteomes" id="UP000077521">
    <property type="component" value="Unassembled WGS sequence"/>
</dbReference>
<evidence type="ECO:0000256" key="6">
    <source>
        <dbReference type="ARBA" id="ARBA00022989"/>
    </source>
</evidence>
<evidence type="ECO:0000256" key="4">
    <source>
        <dbReference type="ARBA" id="ARBA00022692"/>
    </source>
</evidence>
<keyword evidence="6" id="KW-1133">Transmembrane helix</keyword>
<evidence type="ECO:0000256" key="7">
    <source>
        <dbReference type="ARBA" id="ARBA00023136"/>
    </source>
</evidence>
<feature type="compositionally biased region" description="Low complexity" evidence="10">
    <location>
        <begin position="419"/>
        <end position="431"/>
    </location>
</feature>
<reference evidence="11" key="1">
    <citation type="submission" date="2016-04" db="EMBL/GenBank/DDBJ databases">
        <authorList>
            <person name="Nguyen H.D."/>
            <person name="Samba Siva P."/>
            <person name="Cullis J."/>
            <person name="Levesque C.A."/>
            <person name="Hambleton S."/>
        </authorList>
    </citation>
    <scope>NUCLEOTIDE SEQUENCE</scope>
    <source>
        <strain evidence="11">DAOMC 236416</strain>
    </source>
</reference>
<dbReference type="SUPFAM" id="SSF103506">
    <property type="entry name" value="Mitochondrial carrier"/>
    <property type="match status" value="2"/>
</dbReference>
<dbReference type="GO" id="GO:0006862">
    <property type="term" value="P:nucleotide transport"/>
    <property type="evidence" value="ECO:0007669"/>
    <property type="project" value="InterPro"/>
</dbReference>
<dbReference type="Pfam" id="PF00153">
    <property type="entry name" value="Mito_carr"/>
    <property type="match status" value="5"/>
</dbReference>
<feature type="repeat" description="Solcar" evidence="8">
    <location>
        <begin position="2"/>
        <end position="145"/>
    </location>
</feature>
<evidence type="ECO:0000256" key="1">
    <source>
        <dbReference type="ARBA" id="ARBA00004141"/>
    </source>
</evidence>
<dbReference type="EMBL" id="LWDF02000002">
    <property type="protein sequence ID" value="KAE8260856.1"/>
    <property type="molecule type" value="Genomic_DNA"/>
</dbReference>
<evidence type="ECO:0000256" key="2">
    <source>
        <dbReference type="ARBA" id="ARBA00006375"/>
    </source>
</evidence>
<gene>
    <name evidence="11" type="ORF">A4X13_0g73</name>
</gene>
<dbReference type="PANTHER" id="PTHR45683">
    <property type="entry name" value="MITOCHONDRIAL NICOTINAMIDE ADENINE DINUCLEOTIDE TRANSPORTER 1-RELATED-RELATED"/>
    <property type="match status" value="1"/>
</dbReference>
<keyword evidence="3 9" id="KW-0813">Transport</keyword>
<organism evidence="11 12">
    <name type="scientific">Tilletia indica</name>
    <dbReference type="NCBI Taxonomy" id="43049"/>
    <lineage>
        <taxon>Eukaryota</taxon>
        <taxon>Fungi</taxon>
        <taxon>Dikarya</taxon>
        <taxon>Basidiomycota</taxon>
        <taxon>Ustilaginomycotina</taxon>
        <taxon>Exobasidiomycetes</taxon>
        <taxon>Tilletiales</taxon>
        <taxon>Tilletiaceae</taxon>
        <taxon>Tilletia</taxon>
    </lineage>
</organism>
<keyword evidence="4 8" id="KW-0812">Transmembrane</keyword>
<comment type="subcellular location">
    <subcellularLocation>
        <location evidence="1">Membrane</location>
        <topology evidence="1">Multi-pass membrane protein</topology>
    </subcellularLocation>
</comment>
<dbReference type="GO" id="GO:0055085">
    <property type="term" value="P:transmembrane transport"/>
    <property type="evidence" value="ECO:0007669"/>
    <property type="project" value="InterPro"/>
</dbReference>
<reference evidence="11" key="2">
    <citation type="journal article" date="2019" name="IMA Fungus">
        <title>Genome sequencing and comparison of five Tilletia species to identify candidate genes for the detection of regulated species infecting wheat.</title>
        <authorList>
            <person name="Nguyen H.D.T."/>
            <person name="Sultana T."/>
            <person name="Kesanakurti P."/>
            <person name="Hambleton S."/>
        </authorList>
    </citation>
    <scope>NUCLEOTIDE SEQUENCE</scope>
    <source>
        <strain evidence="11">DAOMC 236416</strain>
    </source>
</reference>
<evidence type="ECO:0000256" key="3">
    <source>
        <dbReference type="ARBA" id="ARBA00022448"/>
    </source>
</evidence>
<evidence type="ECO:0000313" key="12">
    <source>
        <dbReference type="Proteomes" id="UP000077521"/>
    </source>
</evidence>
<feature type="repeat" description="Solcar" evidence="8">
    <location>
        <begin position="416"/>
        <end position="505"/>
    </location>
</feature>
<keyword evidence="12" id="KW-1185">Reference proteome</keyword>
<keyword evidence="5" id="KW-0677">Repeat</keyword>
<comment type="similarity">
    <text evidence="2 9">Belongs to the mitochondrial carrier (TC 2.A.29) family.</text>
</comment>
<keyword evidence="7 8" id="KW-0472">Membrane</keyword>
<evidence type="ECO:0000256" key="9">
    <source>
        <dbReference type="RuleBase" id="RU000488"/>
    </source>
</evidence>
<evidence type="ECO:0000256" key="8">
    <source>
        <dbReference type="PROSITE-ProRule" id="PRU00282"/>
    </source>
</evidence>
<feature type="compositionally biased region" description="Low complexity" evidence="10">
    <location>
        <begin position="395"/>
        <end position="411"/>
    </location>
</feature>
<feature type="compositionally biased region" description="Low complexity" evidence="10">
    <location>
        <begin position="336"/>
        <end position="352"/>
    </location>
</feature>
<name>A0A177TIF6_9BASI</name>
<feature type="repeat" description="Solcar" evidence="8">
    <location>
        <begin position="157"/>
        <end position="246"/>
    </location>
</feature>
<dbReference type="AlphaFoldDB" id="A0A177TIF6"/>
<evidence type="ECO:0008006" key="13">
    <source>
        <dbReference type="Google" id="ProtNLM"/>
    </source>
</evidence>
<dbReference type="InterPro" id="IPR018108">
    <property type="entry name" value="MCP_transmembrane"/>
</dbReference>
<dbReference type="InterPro" id="IPR044712">
    <property type="entry name" value="SLC25A32-like"/>
</dbReference>
<feature type="region of interest" description="Disordered" evidence="10">
    <location>
        <begin position="336"/>
        <end position="437"/>
    </location>
</feature>
<protein>
    <recommendedName>
        <fullName evidence="13">Mitochondrial carrier protein</fullName>
    </recommendedName>
</protein>
<comment type="caution">
    <text evidence="11">The sequence shown here is derived from an EMBL/GenBank/DDBJ whole genome shotgun (WGS) entry which is preliminary data.</text>
</comment>
<evidence type="ECO:0000256" key="5">
    <source>
        <dbReference type="ARBA" id="ARBA00022737"/>
    </source>
</evidence>
<proteinExistence type="inferred from homology"/>
<dbReference type="InterPro" id="IPR023395">
    <property type="entry name" value="MCP_dom_sf"/>
</dbReference>
<dbReference type="PROSITE" id="PS50920">
    <property type="entry name" value="SOLCAR"/>
    <property type="match status" value="3"/>
</dbReference>
<evidence type="ECO:0000256" key="10">
    <source>
        <dbReference type="SAM" id="MobiDB-lite"/>
    </source>
</evidence>